<dbReference type="EMBL" id="CP144108">
    <property type="protein sequence ID" value="WWC93050.1"/>
    <property type="molecule type" value="Genomic_DNA"/>
</dbReference>
<dbReference type="PANTHER" id="PTHR47332">
    <property type="entry name" value="SET DOMAIN-CONTAINING PROTEIN 5"/>
    <property type="match status" value="1"/>
</dbReference>
<organism evidence="2 3">
    <name type="scientific">Kwoniella dendrophila CBS 6074</name>
    <dbReference type="NCBI Taxonomy" id="1295534"/>
    <lineage>
        <taxon>Eukaryota</taxon>
        <taxon>Fungi</taxon>
        <taxon>Dikarya</taxon>
        <taxon>Basidiomycota</taxon>
        <taxon>Agaricomycotina</taxon>
        <taxon>Tremellomycetes</taxon>
        <taxon>Tremellales</taxon>
        <taxon>Cryptococcaceae</taxon>
        <taxon>Kwoniella</taxon>
    </lineage>
</organism>
<accession>A0AAX4K878</accession>
<proteinExistence type="predicted"/>
<sequence>MEQDIRTTLLHEFSKLSLDYKNIFDVKDKPGTGFGLCATSYIPKGTLIFEESPFLTLPMKPNQITLTPRQYQTAYLGLNPRNRQVFWTFKGRDDVDDEEEKDKIMNIIDINGISLGVNETSYAIALFKVLGRVNHSCKPNAGWYWYDDKQLLRFYAYMDIPPNTEITASYLASDTLLLQAVSRKQKILEDYGFSCLCDLCTDSVQRTRISDSNLLELSSYIGEWVNLGADDIEEKSVLDLRKLYRSLEILEIEQKIDLMGFVYSLCLEYHMIHGNYDEAKRLAGLSLDHFTKVIGEEKSKEFGLDVWVIDPTSHPYWKIDLV</sequence>
<dbReference type="SMART" id="SM00317">
    <property type="entry name" value="SET"/>
    <property type="match status" value="1"/>
</dbReference>
<evidence type="ECO:0000313" key="3">
    <source>
        <dbReference type="Proteomes" id="UP001355207"/>
    </source>
</evidence>
<dbReference type="Pfam" id="PF00856">
    <property type="entry name" value="SET"/>
    <property type="match status" value="1"/>
</dbReference>
<evidence type="ECO:0000313" key="2">
    <source>
        <dbReference type="EMBL" id="WWC93050.1"/>
    </source>
</evidence>
<dbReference type="Proteomes" id="UP001355207">
    <property type="component" value="Chromosome 11"/>
</dbReference>
<reference evidence="2 3" key="1">
    <citation type="submission" date="2024-01" db="EMBL/GenBank/DDBJ databases">
        <title>Comparative genomics of Cryptococcus and Kwoniella reveals pathogenesis evolution and contrasting modes of karyotype evolution via chromosome fusion or intercentromeric recombination.</title>
        <authorList>
            <person name="Coelho M.A."/>
            <person name="David-Palma M."/>
            <person name="Shea T."/>
            <person name="Bowers K."/>
            <person name="McGinley-Smith S."/>
            <person name="Mohammad A.W."/>
            <person name="Gnirke A."/>
            <person name="Yurkov A.M."/>
            <person name="Nowrousian M."/>
            <person name="Sun S."/>
            <person name="Cuomo C.A."/>
            <person name="Heitman J."/>
        </authorList>
    </citation>
    <scope>NUCLEOTIDE SEQUENCE [LARGE SCALE GENOMIC DNA]</scope>
    <source>
        <strain evidence="2 3">CBS 6074</strain>
    </source>
</reference>
<evidence type="ECO:0000259" key="1">
    <source>
        <dbReference type="PROSITE" id="PS50280"/>
    </source>
</evidence>
<dbReference type="GeneID" id="91098682"/>
<gene>
    <name evidence="2" type="ORF">L201_008014</name>
</gene>
<dbReference type="Gene3D" id="2.170.270.10">
    <property type="entry name" value="SET domain"/>
    <property type="match status" value="1"/>
</dbReference>
<dbReference type="RefSeq" id="XP_066079812.1">
    <property type="nucleotide sequence ID" value="XM_066223715.1"/>
</dbReference>
<dbReference type="SUPFAM" id="SSF82199">
    <property type="entry name" value="SET domain"/>
    <property type="match status" value="1"/>
</dbReference>
<dbReference type="CDD" id="cd20071">
    <property type="entry name" value="SET_SMYD"/>
    <property type="match status" value="1"/>
</dbReference>
<dbReference type="InterPro" id="IPR053185">
    <property type="entry name" value="SET_domain_protein"/>
</dbReference>
<name>A0AAX4K878_9TREE</name>
<dbReference type="InterPro" id="IPR046341">
    <property type="entry name" value="SET_dom_sf"/>
</dbReference>
<dbReference type="AlphaFoldDB" id="A0AAX4K878"/>
<keyword evidence="3" id="KW-1185">Reference proteome</keyword>
<protein>
    <recommendedName>
        <fullName evidence="1">SET domain-containing protein</fullName>
    </recommendedName>
</protein>
<dbReference type="PROSITE" id="PS50280">
    <property type="entry name" value="SET"/>
    <property type="match status" value="1"/>
</dbReference>
<dbReference type="InterPro" id="IPR001214">
    <property type="entry name" value="SET_dom"/>
</dbReference>
<dbReference type="PANTHER" id="PTHR47332:SF2">
    <property type="entry name" value="SET-6"/>
    <property type="match status" value="1"/>
</dbReference>
<feature type="domain" description="SET" evidence="1">
    <location>
        <begin position="14"/>
        <end position="171"/>
    </location>
</feature>